<protein>
    <submittedName>
        <fullName evidence="1">Uncharacterized protein</fullName>
    </submittedName>
</protein>
<sequence>MPIVVVLPDGIGWFNAPGIDLKFWTRLCFEGMERSLWSSEILLCSVVVTLSWIRNGLPAGLGVERSSASLWAHADAALSVFAEWFGWFWCLVLHCDGQRPLVLGIWMMMALSGCFVSCLCGFSICMVSADDEDLIAAGVGCWLCGRFGSCQIAACAVPHHPNSSKSGPPALGSSVQPNPPDHSSVELETLGVLKCLCFYIMYLLVKLAEEFCYLNFLQCSERLIALLDGHAFSLGEAAVWHMRGVAVAANWN</sequence>
<proteinExistence type="predicted"/>
<comment type="caution">
    <text evidence="1">The sequence shown here is derived from an EMBL/GenBank/DDBJ whole genome shotgun (WGS) entry which is preliminary data.</text>
</comment>
<dbReference type="EMBL" id="BSYO01000015">
    <property type="protein sequence ID" value="GMH15529.1"/>
    <property type="molecule type" value="Genomic_DNA"/>
</dbReference>
<reference evidence="1" key="1">
    <citation type="submission" date="2023-05" db="EMBL/GenBank/DDBJ databases">
        <title>Nepenthes gracilis genome sequencing.</title>
        <authorList>
            <person name="Fukushima K."/>
        </authorList>
    </citation>
    <scope>NUCLEOTIDE SEQUENCE</scope>
    <source>
        <strain evidence="1">SING2019-196</strain>
    </source>
</reference>
<dbReference type="AlphaFoldDB" id="A0AAD3SRC0"/>
<keyword evidence="2" id="KW-1185">Reference proteome</keyword>
<organism evidence="1 2">
    <name type="scientific">Nepenthes gracilis</name>
    <name type="common">Slender pitcher plant</name>
    <dbReference type="NCBI Taxonomy" id="150966"/>
    <lineage>
        <taxon>Eukaryota</taxon>
        <taxon>Viridiplantae</taxon>
        <taxon>Streptophyta</taxon>
        <taxon>Embryophyta</taxon>
        <taxon>Tracheophyta</taxon>
        <taxon>Spermatophyta</taxon>
        <taxon>Magnoliopsida</taxon>
        <taxon>eudicotyledons</taxon>
        <taxon>Gunneridae</taxon>
        <taxon>Pentapetalae</taxon>
        <taxon>Caryophyllales</taxon>
        <taxon>Nepenthaceae</taxon>
        <taxon>Nepenthes</taxon>
    </lineage>
</organism>
<evidence type="ECO:0000313" key="2">
    <source>
        <dbReference type="Proteomes" id="UP001279734"/>
    </source>
</evidence>
<accession>A0AAD3SRC0</accession>
<name>A0AAD3SRC0_NEPGR</name>
<evidence type="ECO:0000313" key="1">
    <source>
        <dbReference type="EMBL" id="GMH15529.1"/>
    </source>
</evidence>
<gene>
    <name evidence="1" type="ORF">Nepgr_017370</name>
</gene>
<dbReference type="Proteomes" id="UP001279734">
    <property type="component" value="Unassembled WGS sequence"/>
</dbReference>